<protein>
    <submittedName>
        <fullName evidence="2">Uncharacterized protein</fullName>
    </submittedName>
</protein>
<name>A0A4Y2UI68_ARAVE</name>
<sequence length="82" mass="9335">KLVLHNPDYFSWKTTPMIKESEITEESEGEGNNPHPIIGEESKGKVIEMCTQGYLRVLSLGSQRTDVLMTSDWEHAFRPSVK</sequence>
<comment type="caution">
    <text evidence="2">The sequence shown here is derived from an EMBL/GenBank/DDBJ whole genome shotgun (WGS) entry which is preliminary data.</text>
</comment>
<feature type="region of interest" description="Disordered" evidence="1">
    <location>
        <begin position="20"/>
        <end position="40"/>
    </location>
</feature>
<reference evidence="2 3" key="1">
    <citation type="journal article" date="2019" name="Sci. Rep.">
        <title>Orb-weaving spider Araneus ventricosus genome elucidates the spidroin gene catalogue.</title>
        <authorList>
            <person name="Kono N."/>
            <person name="Nakamura H."/>
            <person name="Ohtoshi R."/>
            <person name="Moran D.A.P."/>
            <person name="Shinohara A."/>
            <person name="Yoshida Y."/>
            <person name="Fujiwara M."/>
            <person name="Mori M."/>
            <person name="Tomita M."/>
            <person name="Arakawa K."/>
        </authorList>
    </citation>
    <scope>NUCLEOTIDE SEQUENCE [LARGE SCALE GENOMIC DNA]</scope>
</reference>
<evidence type="ECO:0000256" key="1">
    <source>
        <dbReference type="SAM" id="MobiDB-lite"/>
    </source>
</evidence>
<keyword evidence="3" id="KW-1185">Reference proteome</keyword>
<accession>A0A4Y2UI68</accession>
<feature type="non-terminal residue" evidence="2">
    <location>
        <position position="1"/>
    </location>
</feature>
<dbReference type="Proteomes" id="UP000499080">
    <property type="component" value="Unassembled WGS sequence"/>
</dbReference>
<organism evidence="2 3">
    <name type="scientific">Araneus ventricosus</name>
    <name type="common">Orbweaver spider</name>
    <name type="synonym">Epeira ventricosa</name>
    <dbReference type="NCBI Taxonomy" id="182803"/>
    <lineage>
        <taxon>Eukaryota</taxon>
        <taxon>Metazoa</taxon>
        <taxon>Ecdysozoa</taxon>
        <taxon>Arthropoda</taxon>
        <taxon>Chelicerata</taxon>
        <taxon>Arachnida</taxon>
        <taxon>Araneae</taxon>
        <taxon>Araneomorphae</taxon>
        <taxon>Entelegynae</taxon>
        <taxon>Araneoidea</taxon>
        <taxon>Araneidae</taxon>
        <taxon>Araneus</taxon>
    </lineage>
</organism>
<evidence type="ECO:0000313" key="2">
    <source>
        <dbReference type="EMBL" id="GBO12568.1"/>
    </source>
</evidence>
<dbReference type="EMBL" id="BGPR01037065">
    <property type="protein sequence ID" value="GBO12568.1"/>
    <property type="molecule type" value="Genomic_DNA"/>
</dbReference>
<evidence type="ECO:0000313" key="3">
    <source>
        <dbReference type="Proteomes" id="UP000499080"/>
    </source>
</evidence>
<gene>
    <name evidence="2" type="ORF">AVEN_131853_1</name>
</gene>
<dbReference type="AlphaFoldDB" id="A0A4Y2UI68"/>
<proteinExistence type="predicted"/>